<dbReference type="RefSeq" id="WP_189034859.1">
    <property type="nucleotide sequence ID" value="NZ_BMNE01000018.1"/>
</dbReference>
<dbReference type="Proteomes" id="UP000658127">
    <property type="component" value="Unassembled WGS sequence"/>
</dbReference>
<dbReference type="PANTHER" id="PTHR33371:SF17">
    <property type="entry name" value="MCE-FAMILY PROTEIN MCE1B"/>
    <property type="match status" value="1"/>
</dbReference>
<dbReference type="NCBIfam" id="TIGR00996">
    <property type="entry name" value="Mtu_fam_mce"/>
    <property type="match status" value="1"/>
</dbReference>
<feature type="transmembrane region" description="Helical" evidence="1">
    <location>
        <begin position="6"/>
        <end position="28"/>
    </location>
</feature>
<comment type="caution">
    <text evidence="4">The sequence shown here is derived from an EMBL/GenBank/DDBJ whole genome shotgun (WGS) entry which is preliminary data.</text>
</comment>
<feature type="domain" description="Mammalian cell entry C-terminal" evidence="3">
    <location>
        <begin position="121"/>
        <end position="319"/>
    </location>
</feature>
<dbReference type="PANTHER" id="PTHR33371">
    <property type="entry name" value="INTERMEMBRANE PHOSPHOLIPID TRANSPORT SYSTEM BINDING PROTEIN MLAD-RELATED"/>
    <property type="match status" value="1"/>
</dbReference>
<keyword evidence="1" id="KW-0472">Membrane</keyword>
<dbReference type="InterPro" id="IPR052336">
    <property type="entry name" value="MlaD_Phospholipid_Transporter"/>
</dbReference>
<dbReference type="InterPro" id="IPR005693">
    <property type="entry name" value="Mce"/>
</dbReference>
<gene>
    <name evidence="4" type="ORF">GCM10011610_70590</name>
</gene>
<keyword evidence="1" id="KW-1133">Transmembrane helix</keyword>
<proteinExistence type="predicted"/>
<dbReference type="EMBL" id="BMNE01000018">
    <property type="protein sequence ID" value="GGO01071.1"/>
    <property type="molecule type" value="Genomic_DNA"/>
</dbReference>
<organism evidence="4 5">
    <name type="scientific">Nocardia rhizosphaerihabitans</name>
    <dbReference type="NCBI Taxonomy" id="1691570"/>
    <lineage>
        <taxon>Bacteria</taxon>
        <taxon>Bacillati</taxon>
        <taxon>Actinomycetota</taxon>
        <taxon>Actinomycetes</taxon>
        <taxon>Mycobacteriales</taxon>
        <taxon>Nocardiaceae</taxon>
        <taxon>Nocardia</taxon>
    </lineage>
</organism>
<reference evidence="5" key="1">
    <citation type="journal article" date="2019" name="Int. J. Syst. Evol. Microbiol.">
        <title>The Global Catalogue of Microorganisms (GCM) 10K type strain sequencing project: providing services to taxonomists for standard genome sequencing and annotation.</title>
        <authorList>
            <consortium name="The Broad Institute Genomics Platform"/>
            <consortium name="The Broad Institute Genome Sequencing Center for Infectious Disease"/>
            <person name="Wu L."/>
            <person name="Ma J."/>
        </authorList>
    </citation>
    <scope>NUCLEOTIDE SEQUENCE [LARGE SCALE GENOMIC DNA]</scope>
    <source>
        <strain evidence="5">CGMCC 4.7329</strain>
    </source>
</reference>
<dbReference type="Pfam" id="PF11887">
    <property type="entry name" value="Mce4_CUP1"/>
    <property type="match status" value="1"/>
</dbReference>
<feature type="domain" description="Mce/MlaD" evidence="2">
    <location>
        <begin position="36"/>
        <end position="110"/>
    </location>
</feature>
<evidence type="ECO:0000313" key="5">
    <source>
        <dbReference type="Proteomes" id="UP000658127"/>
    </source>
</evidence>
<dbReference type="InterPro" id="IPR024516">
    <property type="entry name" value="Mce_C"/>
</dbReference>
<accession>A0ABQ2L3U1</accession>
<dbReference type="InterPro" id="IPR003399">
    <property type="entry name" value="Mce/MlaD"/>
</dbReference>
<evidence type="ECO:0000259" key="2">
    <source>
        <dbReference type="Pfam" id="PF02470"/>
    </source>
</evidence>
<evidence type="ECO:0000313" key="4">
    <source>
        <dbReference type="EMBL" id="GGO01071.1"/>
    </source>
</evidence>
<sequence length="339" mass="35950">MIARHAGLKLVIFLAITSVISAMLVVVVGEMRFVPSRTYRALFTSASGMKSGDDVKVAGVPVGKVKSVDFAPNHLVLVAFTVDRDVDVLTSSTAAIRYKNLVGDRYLEVTVVPDGSGVRAEDDLIPATQTTPALDIDSLVNGFKPLLQGLDPDQTNTLSASLIAVLNGQEQNIAGFVEQIGTLGNALADRDQAIGSTIENLGSALTVIDQRGDQFDKLVVDLQEVVSGLDSDRDTLVTGLERIDAGTAEVAQLLQENRPAIAADIAQLHRLAGNLNVDSETLSLLLAKLPTAYNLVGRASGYGSFVNFFLCGLAIRYTTIGGTGYQDTPMFTAPAARCR</sequence>
<name>A0ABQ2L3U1_9NOCA</name>
<evidence type="ECO:0000256" key="1">
    <source>
        <dbReference type="SAM" id="Phobius"/>
    </source>
</evidence>
<keyword evidence="5" id="KW-1185">Reference proteome</keyword>
<evidence type="ECO:0000259" key="3">
    <source>
        <dbReference type="Pfam" id="PF11887"/>
    </source>
</evidence>
<dbReference type="Pfam" id="PF02470">
    <property type="entry name" value="MlaD"/>
    <property type="match status" value="1"/>
</dbReference>
<keyword evidence="1" id="KW-0812">Transmembrane</keyword>
<protein>
    <submittedName>
        <fullName evidence="4">Mammalian cell entry protein</fullName>
    </submittedName>
</protein>